<feature type="transmembrane region" description="Helical" evidence="1">
    <location>
        <begin position="47"/>
        <end position="69"/>
    </location>
</feature>
<sequence length="102" mass="11530">MGLLSLIPKEPSSNYQTRKTSFYICLIISFIFIVIGILLLIGESWRLAFHLFGISFLVLSIGASTDLFSRISSSMVIHTKFSRFTMIIAILFLLISVIVHFL</sequence>
<dbReference type="EMBL" id="QNBE01000044">
    <property type="protein sequence ID" value="RKX70285.1"/>
    <property type="molecule type" value="Genomic_DNA"/>
</dbReference>
<name>A0A660SHJ3_UNCW3</name>
<reference evidence="2 3" key="1">
    <citation type="submission" date="2018-06" db="EMBL/GenBank/DDBJ databases">
        <title>Extensive metabolic versatility and redundancy in microbially diverse, dynamic hydrothermal sediments.</title>
        <authorList>
            <person name="Dombrowski N."/>
            <person name="Teske A."/>
            <person name="Baker B.J."/>
        </authorList>
    </citation>
    <scope>NUCLEOTIDE SEQUENCE [LARGE SCALE GENOMIC DNA]</scope>
    <source>
        <strain evidence="2">B36_G15</strain>
    </source>
</reference>
<keyword evidence="1" id="KW-0812">Transmembrane</keyword>
<proteinExistence type="predicted"/>
<evidence type="ECO:0000313" key="3">
    <source>
        <dbReference type="Proteomes" id="UP000268469"/>
    </source>
</evidence>
<feature type="transmembrane region" description="Helical" evidence="1">
    <location>
        <begin position="81"/>
        <end position="101"/>
    </location>
</feature>
<evidence type="ECO:0000313" key="2">
    <source>
        <dbReference type="EMBL" id="RKX70285.1"/>
    </source>
</evidence>
<comment type="caution">
    <text evidence="2">The sequence shown here is derived from an EMBL/GenBank/DDBJ whole genome shotgun (WGS) entry which is preliminary data.</text>
</comment>
<accession>A0A660SHJ3</accession>
<keyword evidence="1" id="KW-1133">Transmembrane helix</keyword>
<evidence type="ECO:0000256" key="1">
    <source>
        <dbReference type="SAM" id="Phobius"/>
    </source>
</evidence>
<feature type="transmembrane region" description="Helical" evidence="1">
    <location>
        <begin position="21"/>
        <end position="41"/>
    </location>
</feature>
<dbReference type="Proteomes" id="UP000268469">
    <property type="component" value="Unassembled WGS sequence"/>
</dbReference>
<protein>
    <submittedName>
        <fullName evidence="2">Uncharacterized protein</fullName>
    </submittedName>
</protein>
<keyword evidence="1" id="KW-0472">Membrane</keyword>
<organism evidence="2 3">
    <name type="scientific">candidate division WOR-3 bacterium</name>
    <dbReference type="NCBI Taxonomy" id="2052148"/>
    <lineage>
        <taxon>Bacteria</taxon>
        <taxon>Bacteria division WOR-3</taxon>
    </lineage>
</organism>
<dbReference type="AlphaFoldDB" id="A0A660SHJ3"/>
<gene>
    <name evidence="2" type="ORF">DRP53_05555</name>
</gene>